<organism evidence="4 5">
    <name type="scientific">Schizosaccharomyces osmophilus</name>
    <dbReference type="NCBI Taxonomy" id="2545709"/>
    <lineage>
        <taxon>Eukaryota</taxon>
        <taxon>Fungi</taxon>
        <taxon>Dikarya</taxon>
        <taxon>Ascomycota</taxon>
        <taxon>Taphrinomycotina</taxon>
        <taxon>Schizosaccharomycetes</taxon>
        <taxon>Schizosaccharomycetales</taxon>
        <taxon>Schizosaccharomycetaceae</taxon>
        <taxon>Schizosaccharomyces</taxon>
    </lineage>
</organism>
<dbReference type="Proteomes" id="UP001212411">
    <property type="component" value="Chromosome 1"/>
</dbReference>
<keyword evidence="5" id="KW-1185">Reference proteome</keyword>
<dbReference type="PANTHER" id="PTHR23115">
    <property type="entry name" value="TRANSLATION FACTOR"/>
    <property type="match status" value="1"/>
</dbReference>
<dbReference type="AlphaFoldDB" id="A0AAE9WBI9"/>
<dbReference type="EMBL" id="CP115611">
    <property type="protein sequence ID" value="WBW72868.1"/>
    <property type="molecule type" value="Genomic_DNA"/>
</dbReference>
<feature type="region of interest" description="Disordered" evidence="3">
    <location>
        <begin position="1"/>
        <end position="152"/>
    </location>
</feature>
<protein>
    <submittedName>
        <fullName evidence="4">Ski complex/exosome interacting GTPase Ski7</fullName>
    </submittedName>
</protein>
<dbReference type="GO" id="GO:0005525">
    <property type="term" value="F:GTP binding"/>
    <property type="evidence" value="ECO:0007669"/>
    <property type="project" value="UniProtKB-KW"/>
</dbReference>
<name>A0AAE9WBI9_9SCHI</name>
<accession>A0AAE9WBI9</accession>
<feature type="compositionally biased region" description="Polar residues" evidence="3">
    <location>
        <begin position="1"/>
        <end position="18"/>
    </location>
</feature>
<sequence length="691" mass="76592">MSKLSQLLNARRANQQNPSLSESSGKLTSLLKSPPSSEQEHSTSVDPVHTTSNATAESSASTSHPNGLSKLAALTAHKKKVENFEDTPNKRSLPSSSSSQSDSNPKDSSDKEQLLQRFRKVRIAESKEPNEEPHLVHRQESPSSVQSERLEGIEDDLTSSTSEVPPIHLSSSHTPLLAAPSIFARCLTGAKKKASQSEIKVNLKRSSILGFNTPSPDDLVLMAQSKSKGLQRYSKKDKALFDSLEQLKTDSLQQTSNSMTSSTATKDVLVDKKKLLEISKEIKPTTRISIFGPPRVGKKTLLARLLYQVGALDIKLMQRCTLLNSRKENISSVLGRNASDLYQFETFSHNYLSSLFALPLHDLASFAPFLQITDIAIIIIHAKYPLDEIESIVCLLRLCYGETIRNVLFVVTQMDQVSWQEEQYQSAISSITTCLKDFHGITVPPSCFVPVSGFKGDNLTTLSYGTLQSWYGSETLLGKIDELSDKSMKEKVRLQQLPLSLSISSWSLLPENKISAQFDVHSGIVQAHQNIYTSVGKIETKVHGLKLHQHAKTWCLPGEHTEMHLSSLPNLLNGTLCVDEENAYHLSRNAYITAFIFHSFLKEQSPVHVNAFFGAFRMSGKAFFYSEGKENGMALQGLDFQNKNLLLLRLELDQSIPLVEFNNVPSLSRLLLLSKEENILLASGVVVSVQK</sequence>
<feature type="compositionally biased region" description="Basic and acidic residues" evidence="3">
    <location>
        <begin position="104"/>
        <end position="114"/>
    </location>
</feature>
<keyword evidence="2" id="KW-0342">GTP-binding</keyword>
<feature type="compositionally biased region" description="Low complexity" evidence="3">
    <location>
        <begin position="90"/>
        <end position="103"/>
    </location>
</feature>
<evidence type="ECO:0000256" key="2">
    <source>
        <dbReference type="ARBA" id="ARBA00023134"/>
    </source>
</evidence>
<feature type="compositionally biased region" description="Low complexity" evidence="3">
    <location>
        <begin position="19"/>
        <end position="37"/>
    </location>
</feature>
<evidence type="ECO:0000313" key="5">
    <source>
        <dbReference type="Proteomes" id="UP001212411"/>
    </source>
</evidence>
<dbReference type="RefSeq" id="XP_056037111.1">
    <property type="nucleotide sequence ID" value="XM_056181183.1"/>
</dbReference>
<evidence type="ECO:0000256" key="1">
    <source>
        <dbReference type="ARBA" id="ARBA00022741"/>
    </source>
</evidence>
<evidence type="ECO:0000313" key="4">
    <source>
        <dbReference type="EMBL" id="WBW72868.1"/>
    </source>
</evidence>
<keyword evidence="1" id="KW-0547">Nucleotide-binding</keyword>
<dbReference type="SUPFAM" id="SSF52540">
    <property type="entry name" value="P-loop containing nucleoside triphosphate hydrolases"/>
    <property type="match status" value="1"/>
</dbReference>
<dbReference type="InterPro" id="IPR050100">
    <property type="entry name" value="TRAFAC_GTPase_members"/>
</dbReference>
<gene>
    <name evidence="4" type="primary">ski7</name>
    <name evidence="4" type="ORF">SOMG_02391</name>
</gene>
<dbReference type="KEGG" id="som:SOMG_02391"/>
<reference evidence="4 5" key="1">
    <citation type="journal article" date="2023" name="G3 (Bethesda)">
        <title>A high-quality reference genome for the fission yeast Schizosaccharomyces osmophilus.</title>
        <authorList>
            <person name="Jia G.S."/>
            <person name="Zhang W.C."/>
            <person name="Liang Y."/>
            <person name="Liu X.H."/>
            <person name="Rhind N."/>
            <person name="Pidoux A."/>
            <person name="Brysch-Herzberg M."/>
            <person name="Du L.L."/>
        </authorList>
    </citation>
    <scope>NUCLEOTIDE SEQUENCE [LARGE SCALE GENOMIC DNA]</scope>
    <source>
        <strain evidence="4 5">CBS 15793</strain>
    </source>
</reference>
<proteinExistence type="predicted"/>
<evidence type="ECO:0000256" key="3">
    <source>
        <dbReference type="SAM" id="MobiDB-lite"/>
    </source>
</evidence>
<dbReference type="Gene3D" id="3.40.50.300">
    <property type="entry name" value="P-loop containing nucleotide triphosphate hydrolases"/>
    <property type="match status" value="1"/>
</dbReference>
<feature type="compositionally biased region" description="Low complexity" evidence="3">
    <location>
        <begin position="50"/>
        <end position="63"/>
    </location>
</feature>
<feature type="compositionally biased region" description="Basic and acidic residues" evidence="3">
    <location>
        <begin position="122"/>
        <end position="140"/>
    </location>
</feature>
<dbReference type="GeneID" id="80875872"/>
<dbReference type="InterPro" id="IPR027417">
    <property type="entry name" value="P-loop_NTPase"/>
</dbReference>